<evidence type="ECO:0000313" key="6">
    <source>
        <dbReference type="Proteomes" id="UP001392437"/>
    </source>
</evidence>
<proteinExistence type="inferred from homology"/>
<evidence type="ECO:0000313" key="5">
    <source>
        <dbReference type="EMBL" id="KAK8095263.1"/>
    </source>
</evidence>
<protein>
    <recommendedName>
        <fullName evidence="4">Ketoreductase domain-containing protein</fullName>
    </recommendedName>
</protein>
<keyword evidence="2" id="KW-0560">Oxidoreductase</keyword>
<comment type="similarity">
    <text evidence="1">Belongs to the short-chain dehydrogenases/reductases (SDR) family.</text>
</comment>
<organism evidence="5 6">
    <name type="scientific">Apiospora kogelbergensis</name>
    <dbReference type="NCBI Taxonomy" id="1337665"/>
    <lineage>
        <taxon>Eukaryota</taxon>
        <taxon>Fungi</taxon>
        <taxon>Dikarya</taxon>
        <taxon>Ascomycota</taxon>
        <taxon>Pezizomycotina</taxon>
        <taxon>Sordariomycetes</taxon>
        <taxon>Xylariomycetidae</taxon>
        <taxon>Amphisphaeriales</taxon>
        <taxon>Apiosporaceae</taxon>
        <taxon>Apiospora</taxon>
    </lineage>
</organism>
<keyword evidence="6" id="KW-1185">Reference proteome</keyword>
<evidence type="ECO:0000259" key="4">
    <source>
        <dbReference type="SMART" id="SM00822"/>
    </source>
</evidence>
<dbReference type="PRINTS" id="PR00081">
    <property type="entry name" value="GDHRDH"/>
</dbReference>
<accession>A0AAW0Q5M4</accession>
<evidence type="ECO:0000256" key="2">
    <source>
        <dbReference type="ARBA" id="ARBA00023002"/>
    </source>
</evidence>
<dbReference type="PANTHER" id="PTHR42760">
    <property type="entry name" value="SHORT-CHAIN DEHYDROGENASES/REDUCTASES FAMILY MEMBER"/>
    <property type="match status" value="1"/>
</dbReference>
<name>A0AAW0Q5M4_9PEZI</name>
<dbReference type="EMBL" id="JAQQWP010000011">
    <property type="protein sequence ID" value="KAK8095263.1"/>
    <property type="molecule type" value="Genomic_DNA"/>
</dbReference>
<dbReference type="PANTHER" id="PTHR42760:SF37">
    <property type="entry name" value="CLAVALDEHYDE DEHYDROGENASE"/>
    <property type="match status" value="1"/>
</dbReference>
<gene>
    <name evidence="5" type="ORF">PG999_013285</name>
</gene>
<feature type="compositionally biased region" description="Low complexity" evidence="3">
    <location>
        <begin position="1"/>
        <end position="15"/>
    </location>
</feature>
<dbReference type="Pfam" id="PF00106">
    <property type="entry name" value="adh_short"/>
    <property type="match status" value="1"/>
</dbReference>
<dbReference type="InterPro" id="IPR057326">
    <property type="entry name" value="KR_dom"/>
</dbReference>
<evidence type="ECO:0000256" key="1">
    <source>
        <dbReference type="ARBA" id="ARBA00006484"/>
    </source>
</evidence>
<dbReference type="GO" id="GO:0016616">
    <property type="term" value="F:oxidoreductase activity, acting on the CH-OH group of donors, NAD or NADP as acceptor"/>
    <property type="evidence" value="ECO:0007669"/>
    <property type="project" value="UniProtKB-ARBA"/>
</dbReference>
<dbReference type="SUPFAM" id="SSF51735">
    <property type="entry name" value="NAD(P)-binding Rossmann-fold domains"/>
    <property type="match status" value="1"/>
</dbReference>
<evidence type="ECO:0000256" key="3">
    <source>
        <dbReference type="SAM" id="MobiDB-lite"/>
    </source>
</evidence>
<sequence>MSLTYTSTTHSTPYPRIDPRQPHLSATTNTVMIVGGSAGIGRATAAAFLAAGTTRLVLTGRREEVLSAAATELAQQQPGSDAKILTFAVDVTDEAGMEHVFVETERTFGNPPDIVINSAGLLGGPLKPLATLDNAGFKDWWSAFEVNVRGAASLARLVVQHATSAPSVAAPNSKKDRGLTGATPTPTTLIQLSTAGALFPASGALPMSAYAASKLAAIKVMEYIGAETDPGVLRILSVHPGIVSETEGGQKMTKESGIAWEGDDINLPAHFLVWAASREAEFLRNKLVFATWDVDELVARREEIANCPELLIGPNGFPSAI</sequence>
<reference evidence="5 6" key="1">
    <citation type="submission" date="2023-01" db="EMBL/GenBank/DDBJ databases">
        <title>Analysis of 21 Apiospora genomes using comparative genomics revels a genus with tremendous synthesis potential of carbohydrate active enzymes and secondary metabolites.</title>
        <authorList>
            <person name="Sorensen T."/>
        </authorList>
    </citation>
    <scope>NUCLEOTIDE SEQUENCE [LARGE SCALE GENOMIC DNA]</scope>
    <source>
        <strain evidence="5 6">CBS 117206</strain>
    </source>
</reference>
<dbReference type="InterPro" id="IPR036291">
    <property type="entry name" value="NAD(P)-bd_dom_sf"/>
</dbReference>
<dbReference type="Gene3D" id="3.40.50.720">
    <property type="entry name" value="NAD(P)-binding Rossmann-like Domain"/>
    <property type="match status" value="1"/>
</dbReference>
<comment type="caution">
    <text evidence="5">The sequence shown here is derived from an EMBL/GenBank/DDBJ whole genome shotgun (WGS) entry which is preliminary data.</text>
</comment>
<dbReference type="Proteomes" id="UP001392437">
    <property type="component" value="Unassembled WGS sequence"/>
</dbReference>
<dbReference type="AlphaFoldDB" id="A0AAW0Q5M4"/>
<feature type="domain" description="Ketoreductase" evidence="4">
    <location>
        <begin position="29"/>
        <end position="246"/>
    </location>
</feature>
<dbReference type="CDD" id="cd05233">
    <property type="entry name" value="SDR_c"/>
    <property type="match status" value="1"/>
</dbReference>
<dbReference type="SMART" id="SM00822">
    <property type="entry name" value="PKS_KR"/>
    <property type="match status" value="1"/>
</dbReference>
<dbReference type="InterPro" id="IPR002347">
    <property type="entry name" value="SDR_fam"/>
</dbReference>
<feature type="region of interest" description="Disordered" evidence="3">
    <location>
        <begin position="1"/>
        <end position="23"/>
    </location>
</feature>